<dbReference type="InterPro" id="IPR052736">
    <property type="entry name" value="Stf3_sulfotransferase"/>
</dbReference>
<dbReference type="STRING" id="692370.A6F68_01774"/>
<proteinExistence type="predicted"/>
<dbReference type="PATRIC" id="fig|692370.5.peg.1787"/>
<evidence type="ECO:0000313" key="3">
    <source>
        <dbReference type="Proteomes" id="UP000092932"/>
    </source>
</evidence>
<dbReference type="PANTHER" id="PTHR36451">
    <property type="entry name" value="PAPS-DEPENDENT SULFOTRANSFERASE STF3"/>
    <property type="match status" value="1"/>
</dbReference>
<dbReference type="AlphaFoldDB" id="A0A1B2ADR8"/>
<dbReference type="InterPro" id="IPR027417">
    <property type="entry name" value="P-loop_NTPase"/>
</dbReference>
<dbReference type="Proteomes" id="UP000092932">
    <property type="component" value="Chromosome"/>
</dbReference>
<dbReference type="Pfam" id="PF13469">
    <property type="entry name" value="Sulfotransfer_3"/>
    <property type="match status" value="1"/>
</dbReference>
<name>A0A1B2ADR8_9SPHN</name>
<evidence type="ECO:0008006" key="4">
    <source>
        <dbReference type="Google" id="ProtNLM"/>
    </source>
</evidence>
<evidence type="ECO:0000256" key="1">
    <source>
        <dbReference type="SAM" id="MobiDB-lite"/>
    </source>
</evidence>
<dbReference type="RefSeq" id="WP_067678716.1">
    <property type="nucleotide sequence ID" value="NZ_CP016591.1"/>
</dbReference>
<keyword evidence="3" id="KW-1185">Reference proteome</keyword>
<feature type="region of interest" description="Disordered" evidence="1">
    <location>
        <begin position="375"/>
        <end position="399"/>
    </location>
</feature>
<dbReference type="Gene3D" id="3.40.50.300">
    <property type="entry name" value="P-loop containing nucleotide triphosphate hydrolases"/>
    <property type="match status" value="1"/>
</dbReference>
<dbReference type="EMBL" id="CP016591">
    <property type="protein sequence ID" value="ANY20284.1"/>
    <property type="molecule type" value="Genomic_DNA"/>
</dbReference>
<sequence length="399" mass="44142">MPPPRPHPLAVAPFARMADRALAKIWRSGITPKPPLDPEYLWAVGSRGYTADDETGGRSRDEVADFRERLDRLCRALREEAELNALGHTMAYGQLTAAIRKRHALGRLWREKPALAKTAIAPPIVVVGQMRSGTTRLHRLLAADPAHAATRFCNSFDPVPSRPDLRPAKAAAALAIGRRINPWLDTLHPFGATRADEEIGWLSAALSTCAFEAQWRIPSFVSWSEARDAAPVYAEFARILRTDAATMGDADRPRVLKCPQFAEDLAVLVAAFPRCRIVVASREIEPVLESTISMVSGQSAFQSDIRSVESIRVEWRRKLALRQQRIDRGLALFEGRVATVEFDALDADWRTAIAELYATLDLPLTAEALAAMEREQSAAARSPHRAHARSLDRFAAARP</sequence>
<dbReference type="PANTHER" id="PTHR36451:SF1">
    <property type="entry name" value="OMEGA-HYDROXY-BETA-DIHYDROMENAQUINONE-9 SULFOTRANSFERASE STF3"/>
    <property type="match status" value="1"/>
</dbReference>
<evidence type="ECO:0000313" key="2">
    <source>
        <dbReference type="EMBL" id="ANY20284.1"/>
    </source>
</evidence>
<protein>
    <recommendedName>
        <fullName evidence="4">Sulfotransferase domain protein</fullName>
    </recommendedName>
</protein>
<dbReference type="SUPFAM" id="SSF52540">
    <property type="entry name" value="P-loop containing nucleoside triphosphate hydrolases"/>
    <property type="match status" value="1"/>
</dbReference>
<accession>A0A1B2ADR8</accession>
<gene>
    <name evidence="2" type="ORF">A6F68_01774</name>
</gene>
<dbReference type="KEGG" id="ado:A6F68_01774"/>
<reference evidence="2 3" key="1">
    <citation type="submission" date="2016-07" db="EMBL/GenBank/DDBJ databases">
        <title>Complete genome sequence of Altererythrobacter dongtanensis KCTC 22672, a type strain with esterase isolated from tidal flat.</title>
        <authorList>
            <person name="Cheng H."/>
            <person name="Wu Y.-H."/>
            <person name="Zhou P."/>
            <person name="Huo Y.-Y."/>
            <person name="Wang C.-S."/>
            <person name="Xu X.-W."/>
        </authorList>
    </citation>
    <scope>NUCLEOTIDE SEQUENCE [LARGE SCALE GENOMIC DNA]</scope>
    <source>
        <strain evidence="2 3">KCTC 22672</strain>
    </source>
</reference>
<dbReference type="OrthoDB" id="9777890at2"/>
<organism evidence="2 3">
    <name type="scientific">Tsuneonella dongtanensis</name>
    <dbReference type="NCBI Taxonomy" id="692370"/>
    <lineage>
        <taxon>Bacteria</taxon>
        <taxon>Pseudomonadati</taxon>
        <taxon>Pseudomonadota</taxon>
        <taxon>Alphaproteobacteria</taxon>
        <taxon>Sphingomonadales</taxon>
        <taxon>Erythrobacteraceae</taxon>
        <taxon>Tsuneonella</taxon>
    </lineage>
</organism>